<dbReference type="SUPFAM" id="SSF52402">
    <property type="entry name" value="Adenine nucleotide alpha hydrolases-like"/>
    <property type="match status" value="1"/>
</dbReference>
<name>A0A4V2W807_9ACTN</name>
<keyword evidence="4 7" id="KW-0547">Nucleotide-binding</keyword>
<dbReference type="GO" id="GO:0005524">
    <property type="term" value="F:ATP binding"/>
    <property type="evidence" value="ECO:0007669"/>
    <property type="project" value="UniProtKB-UniRule"/>
</dbReference>
<feature type="binding site" evidence="7">
    <location>
        <begin position="38"/>
        <end position="43"/>
    </location>
    <ligand>
        <name>ATP</name>
        <dbReference type="ChEBI" id="CHEBI:30616"/>
    </ligand>
</feature>
<dbReference type="InterPro" id="IPR011063">
    <property type="entry name" value="TilS/TtcA_N"/>
</dbReference>
<proteinExistence type="inferred from homology"/>
<dbReference type="AlphaFoldDB" id="A0A4V2W807"/>
<dbReference type="CDD" id="cd01992">
    <property type="entry name" value="TilS_N"/>
    <property type="match status" value="1"/>
</dbReference>
<reference evidence="11 12" key="1">
    <citation type="submission" date="2019-03" db="EMBL/GenBank/DDBJ databases">
        <title>Root nodule microbial communities of legume samples collected from USA, Mexico and Botswana.</title>
        <authorList>
            <person name="Hirsch A."/>
        </authorList>
    </citation>
    <scope>NUCLEOTIDE SEQUENCE [LARGE SCALE GENOMIC DNA]</scope>
    <source>
        <strain evidence="11 12">55</strain>
    </source>
</reference>
<dbReference type="GO" id="GO:0032267">
    <property type="term" value="F:tRNA(Ile)-lysidine synthase activity"/>
    <property type="evidence" value="ECO:0007669"/>
    <property type="project" value="UniProtKB-EC"/>
</dbReference>
<keyword evidence="1 7" id="KW-0963">Cytoplasm</keyword>
<dbReference type="Gene3D" id="1.20.59.20">
    <property type="match status" value="1"/>
</dbReference>
<dbReference type="EMBL" id="JBFTEZ010000002">
    <property type="protein sequence ID" value="MEX6464513.1"/>
    <property type="molecule type" value="Genomic_DNA"/>
</dbReference>
<evidence type="ECO:0000313" key="12">
    <source>
        <dbReference type="Proteomes" id="UP000295805"/>
    </source>
</evidence>
<protein>
    <recommendedName>
        <fullName evidence="7">tRNA(Ile)-lysidine synthase</fullName>
        <ecNumber evidence="7">6.3.4.19</ecNumber>
    </recommendedName>
    <alternativeName>
        <fullName evidence="7">tRNA(Ile)-2-lysyl-cytidine synthase</fullName>
    </alternativeName>
    <alternativeName>
        <fullName evidence="7">tRNA(Ile)-lysidine synthetase</fullName>
    </alternativeName>
</protein>
<keyword evidence="3 7" id="KW-0819">tRNA processing</keyword>
<dbReference type="PANTHER" id="PTHR43033">
    <property type="entry name" value="TRNA(ILE)-LYSIDINE SYNTHASE-RELATED"/>
    <property type="match status" value="1"/>
</dbReference>
<dbReference type="Proteomes" id="UP001560293">
    <property type="component" value="Unassembled WGS sequence"/>
</dbReference>
<evidence type="ECO:0000256" key="7">
    <source>
        <dbReference type="HAMAP-Rule" id="MF_01161"/>
    </source>
</evidence>
<dbReference type="GO" id="GO:0005737">
    <property type="term" value="C:cytoplasm"/>
    <property type="evidence" value="ECO:0007669"/>
    <property type="project" value="UniProtKB-SubCell"/>
</dbReference>
<evidence type="ECO:0000313" key="13">
    <source>
        <dbReference type="Proteomes" id="UP001560293"/>
    </source>
</evidence>
<dbReference type="NCBIfam" id="TIGR02432">
    <property type="entry name" value="lysidine_TilS_N"/>
    <property type="match status" value="1"/>
</dbReference>
<dbReference type="Gene3D" id="3.40.50.620">
    <property type="entry name" value="HUPs"/>
    <property type="match status" value="1"/>
</dbReference>
<evidence type="ECO:0000256" key="3">
    <source>
        <dbReference type="ARBA" id="ARBA00022694"/>
    </source>
</evidence>
<dbReference type="PANTHER" id="PTHR43033:SF1">
    <property type="entry name" value="TRNA(ILE)-LYSIDINE SYNTHASE-RELATED"/>
    <property type="match status" value="1"/>
</dbReference>
<dbReference type="GO" id="GO:0006400">
    <property type="term" value="P:tRNA modification"/>
    <property type="evidence" value="ECO:0007669"/>
    <property type="project" value="UniProtKB-UniRule"/>
</dbReference>
<dbReference type="InterPro" id="IPR015262">
    <property type="entry name" value="tRNA_Ile_lys_synt_subst-bd"/>
</dbReference>
<dbReference type="GeneID" id="89529529"/>
<feature type="domain" description="tRNA(Ile)-lysidine/2-thiocytidine synthase N-terminal" evidence="8">
    <location>
        <begin position="33"/>
        <end position="201"/>
    </location>
</feature>
<evidence type="ECO:0000256" key="4">
    <source>
        <dbReference type="ARBA" id="ARBA00022741"/>
    </source>
</evidence>
<dbReference type="EC" id="6.3.4.19" evidence="7"/>
<dbReference type="Pfam" id="PF09179">
    <property type="entry name" value="TilS"/>
    <property type="match status" value="1"/>
</dbReference>
<dbReference type="Pfam" id="PF01171">
    <property type="entry name" value="ATP_bind_3"/>
    <property type="match status" value="1"/>
</dbReference>
<evidence type="ECO:0000259" key="8">
    <source>
        <dbReference type="Pfam" id="PF01171"/>
    </source>
</evidence>
<comment type="domain">
    <text evidence="7">The N-terminal region contains the highly conserved SGGXDS motif, predicted to be a P-loop motif involved in ATP binding.</text>
</comment>
<dbReference type="InterPro" id="IPR012094">
    <property type="entry name" value="tRNA_Ile_lys_synt"/>
</dbReference>
<sequence length="337" mass="34846">MAAASGAWTGAAWTVRAAVRAFRRAHPEVGDEVCVALSGGADSLALTAAAAAEFADVTALVVDHGLQPGSDEVARRAAAAARGLGTAAEVLVVVVDSDGSGPEAAARTARYAALDAARRDRPVLLAHTLDDQAETVLLGLGRGSGARSLRGMAAWDAPWGRPLLGVRAADTRAACRGLGLTWWDDPHNTDPTYTRVRVRREVLPLLEDVLGGGVAEGLARTAELARVDDDELDRLAGAVPVGDDGALDVSRLERLSTAVLTRVLRRWLLSRGVISPTYAHLTAVAALVTDWRGQGGVAVGGTGPAGTRGVGPTARLVARRRHGKVVLEIDRASGAGT</sequence>
<feature type="domain" description="tRNA(Ile)-lysidine synthase substrate-binding" evidence="9">
    <location>
        <begin position="247"/>
        <end position="324"/>
    </location>
</feature>
<reference evidence="13" key="2">
    <citation type="submission" date="2024-07" db="EMBL/GenBank/DDBJ databases">
        <title>Pseudomonas strain that inhibits Aeromonas fish pathogens.</title>
        <authorList>
            <person name="Wildschutte H."/>
        </authorList>
    </citation>
    <scope>NUCLEOTIDE SEQUENCE [LARGE SCALE GENOMIC DNA]</scope>
    <source>
        <strain evidence="13">n60</strain>
    </source>
</reference>
<comment type="caution">
    <text evidence="11">The sequence shown here is derived from an EMBL/GenBank/DDBJ whole genome shotgun (WGS) entry which is preliminary data.</text>
</comment>
<dbReference type="HAMAP" id="MF_01161">
    <property type="entry name" value="tRNA_Ile_lys_synt"/>
    <property type="match status" value="1"/>
</dbReference>
<evidence type="ECO:0000256" key="2">
    <source>
        <dbReference type="ARBA" id="ARBA00022598"/>
    </source>
</evidence>
<evidence type="ECO:0000256" key="5">
    <source>
        <dbReference type="ARBA" id="ARBA00022840"/>
    </source>
</evidence>
<evidence type="ECO:0000256" key="6">
    <source>
        <dbReference type="ARBA" id="ARBA00048539"/>
    </source>
</evidence>
<dbReference type="InterPro" id="IPR014729">
    <property type="entry name" value="Rossmann-like_a/b/a_fold"/>
</dbReference>
<comment type="function">
    <text evidence="7">Ligates lysine onto the cytidine present at position 34 of the AUA codon-specific tRNA(Ile) that contains the anticodon CAU, in an ATP-dependent manner. Cytidine is converted to lysidine, thus changing the amino acid specificity of the tRNA from methionine to isoleucine.</text>
</comment>
<dbReference type="SUPFAM" id="SSF82829">
    <property type="entry name" value="MesJ substrate recognition domain-like"/>
    <property type="match status" value="1"/>
</dbReference>
<dbReference type="InterPro" id="IPR012795">
    <property type="entry name" value="tRNA_Ile_lys_synt_N"/>
</dbReference>
<keyword evidence="2 7" id="KW-0436">Ligase</keyword>
<dbReference type="EMBL" id="SMCX01000008">
    <property type="protein sequence ID" value="TCW24068.1"/>
    <property type="molecule type" value="Genomic_DNA"/>
</dbReference>
<evidence type="ECO:0000313" key="11">
    <source>
        <dbReference type="EMBL" id="TCW24068.1"/>
    </source>
</evidence>
<dbReference type="Proteomes" id="UP000295805">
    <property type="component" value="Unassembled WGS sequence"/>
</dbReference>
<evidence type="ECO:0000259" key="9">
    <source>
        <dbReference type="Pfam" id="PF09179"/>
    </source>
</evidence>
<gene>
    <name evidence="7 10" type="primary">tilS</name>
    <name evidence="10" type="ORF">AB6N35_09180</name>
    <name evidence="11" type="ORF">EDD19_1084</name>
</gene>
<evidence type="ECO:0000313" key="10">
    <source>
        <dbReference type="EMBL" id="MEX6464513.1"/>
    </source>
</evidence>
<reference evidence="10" key="3">
    <citation type="submission" date="2024-07" db="EMBL/GenBank/DDBJ databases">
        <authorList>
            <person name="Wildschutte H."/>
        </authorList>
    </citation>
    <scope>NUCLEOTIDE SEQUENCE</scope>
    <source>
        <strain evidence="10">N60</strain>
    </source>
</reference>
<comment type="similarity">
    <text evidence="7">Belongs to the tRNA(Ile)-lysidine synthase family.</text>
</comment>
<evidence type="ECO:0000256" key="1">
    <source>
        <dbReference type="ARBA" id="ARBA00022490"/>
    </source>
</evidence>
<dbReference type="RefSeq" id="WP_061227486.1">
    <property type="nucleotide sequence ID" value="NZ_CP143053.1"/>
</dbReference>
<keyword evidence="5 7" id="KW-0067">ATP-binding</keyword>
<comment type="catalytic activity">
    <reaction evidence="6 7">
        <text>cytidine(34) in tRNA(Ile2) + L-lysine + ATP = lysidine(34) in tRNA(Ile2) + AMP + diphosphate + H(+)</text>
        <dbReference type="Rhea" id="RHEA:43744"/>
        <dbReference type="Rhea" id="RHEA-COMP:10625"/>
        <dbReference type="Rhea" id="RHEA-COMP:10670"/>
        <dbReference type="ChEBI" id="CHEBI:15378"/>
        <dbReference type="ChEBI" id="CHEBI:30616"/>
        <dbReference type="ChEBI" id="CHEBI:32551"/>
        <dbReference type="ChEBI" id="CHEBI:33019"/>
        <dbReference type="ChEBI" id="CHEBI:82748"/>
        <dbReference type="ChEBI" id="CHEBI:83665"/>
        <dbReference type="ChEBI" id="CHEBI:456215"/>
        <dbReference type="EC" id="6.3.4.19"/>
    </reaction>
</comment>
<organism evidence="11 12">
    <name type="scientific">Dietzia cinnamea</name>
    <dbReference type="NCBI Taxonomy" id="321318"/>
    <lineage>
        <taxon>Bacteria</taxon>
        <taxon>Bacillati</taxon>
        <taxon>Actinomycetota</taxon>
        <taxon>Actinomycetes</taxon>
        <taxon>Mycobacteriales</taxon>
        <taxon>Dietziaceae</taxon>
        <taxon>Dietzia</taxon>
    </lineage>
</organism>
<keyword evidence="13" id="KW-1185">Reference proteome</keyword>
<accession>A0A4V2W807</accession>
<comment type="subcellular location">
    <subcellularLocation>
        <location evidence="7">Cytoplasm</location>
    </subcellularLocation>
</comment>